<dbReference type="EMBL" id="KV722364">
    <property type="protein sequence ID" value="OCH92774.1"/>
    <property type="molecule type" value="Genomic_DNA"/>
</dbReference>
<dbReference type="PROSITE" id="PS50181">
    <property type="entry name" value="FBOX"/>
    <property type="match status" value="1"/>
</dbReference>
<accession>A0A8E2B2F1</accession>
<dbReference type="SUPFAM" id="SSF81383">
    <property type="entry name" value="F-box domain"/>
    <property type="match status" value="1"/>
</dbReference>
<proteinExistence type="predicted"/>
<dbReference type="AlphaFoldDB" id="A0A8E2B2F1"/>
<evidence type="ECO:0000256" key="1">
    <source>
        <dbReference type="SAM" id="MobiDB-lite"/>
    </source>
</evidence>
<name>A0A8E2B2F1_9APHY</name>
<dbReference type="OrthoDB" id="2322499at2759"/>
<evidence type="ECO:0000313" key="4">
    <source>
        <dbReference type="Proteomes" id="UP000250043"/>
    </source>
</evidence>
<feature type="domain" description="F-box" evidence="2">
    <location>
        <begin position="40"/>
        <end position="89"/>
    </location>
</feature>
<gene>
    <name evidence="3" type="ORF">OBBRIDRAFT_750811</name>
</gene>
<dbReference type="SMART" id="SM00256">
    <property type="entry name" value="FBOX"/>
    <property type="match status" value="1"/>
</dbReference>
<dbReference type="InterPro" id="IPR001810">
    <property type="entry name" value="F-box_dom"/>
</dbReference>
<organism evidence="3 4">
    <name type="scientific">Obba rivulosa</name>
    <dbReference type="NCBI Taxonomy" id="1052685"/>
    <lineage>
        <taxon>Eukaryota</taxon>
        <taxon>Fungi</taxon>
        <taxon>Dikarya</taxon>
        <taxon>Basidiomycota</taxon>
        <taxon>Agaricomycotina</taxon>
        <taxon>Agaricomycetes</taxon>
        <taxon>Polyporales</taxon>
        <taxon>Gelatoporiaceae</taxon>
        <taxon>Obba</taxon>
    </lineage>
</organism>
<keyword evidence="4" id="KW-1185">Reference proteome</keyword>
<reference evidence="3 4" key="1">
    <citation type="submission" date="2016-07" db="EMBL/GenBank/DDBJ databases">
        <title>Draft genome of the white-rot fungus Obba rivulosa 3A-2.</title>
        <authorList>
            <consortium name="DOE Joint Genome Institute"/>
            <person name="Miettinen O."/>
            <person name="Riley R."/>
            <person name="Acob R."/>
            <person name="Barry K."/>
            <person name="Cullen D."/>
            <person name="De Vries R."/>
            <person name="Hainaut M."/>
            <person name="Hatakka A."/>
            <person name="Henrissat B."/>
            <person name="Hilden K."/>
            <person name="Kuo R."/>
            <person name="Labutti K."/>
            <person name="Lipzen A."/>
            <person name="Makela M.R."/>
            <person name="Sandor L."/>
            <person name="Spatafora J.W."/>
            <person name="Grigoriev I.V."/>
            <person name="Hibbett D.S."/>
        </authorList>
    </citation>
    <scope>NUCLEOTIDE SEQUENCE [LARGE SCALE GENOMIC DNA]</scope>
    <source>
        <strain evidence="3 4">3A-2</strain>
    </source>
</reference>
<evidence type="ECO:0000313" key="3">
    <source>
        <dbReference type="EMBL" id="OCH92774.1"/>
    </source>
</evidence>
<feature type="region of interest" description="Disordered" evidence="1">
    <location>
        <begin position="1"/>
        <end position="27"/>
    </location>
</feature>
<dbReference type="CDD" id="cd09917">
    <property type="entry name" value="F-box_SF"/>
    <property type="match status" value="1"/>
</dbReference>
<dbReference type="Pfam" id="PF00646">
    <property type="entry name" value="F-box"/>
    <property type="match status" value="1"/>
</dbReference>
<dbReference type="Proteomes" id="UP000250043">
    <property type="component" value="Unassembled WGS sequence"/>
</dbReference>
<protein>
    <recommendedName>
        <fullName evidence="2">F-box domain-containing protein</fullName>
    </recommendedName>
</protein>
<evidence type="ECO:0000259" key="2">
    <source>
        <dbReference type="PROSITE" id="PS50181"/>
    </source>
</evidence>
<dbReference type="InterPro" id="IPR036047">
    <property type="entry name" value="F-box-like_dom_sf"/>
</dbReference>
<sequence length="565" mass="65101">MPSKRRKTSADVSGATEADRSYGAPKAKRARVVRGKRGGLKNMLEMPVDILIEIFTRLDPGDLLNLARTTKDFRAFLTSRKFAWIWKEARSNIQGLPELPAHMNEVTYANLLFSPHCHNCGKGNVKMILWNFDARYCKDCKSKLLLSDGGFLNAIVKLTGIPFTELASQHILALACSTLDHLEVTPWSNVYHVHQVKEFCDRAETVYNTQQWADFEREKRAFIEARRKHVATFVSWEKEWVHAKTVETERVRRERLEAIYSRLRDDGWGKELDFLDKEADESFLELSSVRQPKPLTERSWQSIKARLFEFMGNIRERRLTKDRQNLLTKRYHIFWCWIRGQCPDCAGDDGGMLPVDYAAMPEVRAIIDVPGDVEVTVDSFLPLLPLLPELRERWFEPWKTALEDKLKAYLDVESCNNPLDLAAAYFDHGWAQRDYSRFPGVLSSCNIRTYVWEEDVYIQAIAREPGGTVKFPTRSTEKLELIKPARDIIGLIRLIGGDPLATTYNEIRKLQVLVRCTKQACEILDGTRCQNMTWDEAVDHLSRNRMHERDGSSSLEVIEVNTDNA</sequence>